<evidence type="ECO:0000313" key="3">
    <source>
        <dbReference type="Proteomes" id="UP000199532"/>
    </source>
</evidence>
<dbReference type="STRING" id="408657.SAMN04487995_3747"/>
<dbReference type="EMBL" id="FNXY01000005">
    <property type="protein sequence ID" value="SEJ20297.1"/>
    <property type="molecule type" value="Genomic_DNA"/>
</dbReference>
<keyword evidence="1" id="KW-1133">Transmembrane helix</keyword>
<name>A0A1H6X101_9BACT</name>
<keyword evidence="3" id="KW-1185">Reference proteome</keyword>
<feature type="transmembrane region" description="Helical" evidence="1">
    <location>
        <begin position="21"/>
        <end position="38"/>
    </location>
</feature>
<organism evidence="2 3">
    <name type="scientific">Dyadobacter koreensis</name>
    <dbReference type="NCBI Taxonomy" id="408657"/>
    <lineage>
        <taxon>Bacteria</taxon>
        <taxon>Pseudomonadati</taxon>
        <taxon>Bacteroidota</taxon>
        <taxon>Cytophagia</taxon>
        <taxon>Cytophagales</taxon>
        <taxon>Spirosomataceae</taxon>
        <taxon>Dyadobacter</taxon>
    </lineage>
</organism>
<protein>
    <recommendedName>
        <fullName evidence="4">FUSC family protein</fullName>
    </recommendedName>
</protein>
<evidence type="ECO:0000256" key="1">
    <source>
        <dbReference type="SAM" id="Phobius"/>
    </source>
</evidence>
<accession>A0A1H6X101</accession>
<keyword evidence="1" id="KW-0812">Transmembrane</keyword>
<dbReference type="Proteomes" id="UP000199532">
    <property type="component" value="Unassembled WGS sequence"/>
</dbReference>
<reference evidence="2 3" key="1">
    <citation type="submission" date="2016-10" db="EMBL/GenBank/DDBJ databases">
        <authorList>
            <person name="de Groot N.N."/>
        </authorList>
    </citation>
    <scope>NUCLEOTIDE SEQUENCE [LARGE SCALE GENOMIC DNA]</scope>
    <source>
        <strain evidence="2 3">DSM 19938</strain>
    </source>
</reference>
<dbReference type="AlphaFoldDB" id="A0A1H6X101"/>
<sequence>MEQNQLPDAETLKEQKKIKNNKLINAFLIGIFIGITVYSAVKNGFGFFTFFPLILAYLLFHNREKIKIL</sequence>
<feature type="transmembrane region" description="Helical" evidence="1">
    <location>
        <begin position="44"/>
        <end position="60"/>
    </location>
</feature>
<gene>
    <name evidence="2" type="ORF">SAMN04487995_3747</name>
</gene>
<keyword evidence="1" id="KW-0472">Membrane</keyword>
<evidence type="ECO:0008006" key="4">
    <source>
        <dbReference type="Google" id="ProtNLM"/>
    </source>
</evidence>
<evidence type="ECO:0000313" key="2">
    <source>
        <dbReference type="EMBL" id="SEJ20297.1"/>
    </source>
</evidence>
<proteinExistence type="predicted"/>